<evidence type="ECO:0000256" key="6">
    <source>
        <dbReference type="ARBA" id="ARBA00022980"/>
    </source>
</evidence>
<dbReference type="NCBIfam" id="TIGR00061">
    <property type="entry name" value="L21"/>
    <property type="match status" value="1"/>
</dbReference>
<dbReference type="SUPFAM" id="SSF141091">
    <property type="entry name" value="L21p-like"/>
    <property type="match status" value="1"/>
</dbReference>
<keyword evidence="5" id="KW-0694">RNA-binding</keyword>
<evidence type="ECO:0000256" key="3">
    <source>
        <dbReference type="ARBA" id="ARBA00022640"/>
    </source>
</evidence>
<organism evidence="9">
    <name type="scientific">Cyanidium sp. THAL103</name>
    <dbReference type="NCBI Taxonomy" id="3027999"/>
    <lineage>
        <taxon>Eukaryota</taxon>
        <taxon>Rhodophyta</taxon>
        <taxon>Bangiophyceae</taxon>
        <taxon>Cyanidiales</taxon>
        <taxon>Cyanidiaceae</taxon>
        <taxon>Cyanidium</taxon>
    </lineage>
</organism>
<dbReference type="GO" id="GO:0005762">
    <property type="term" value="C:mitochondrial large ribosomal subunit"/>
    <property type="evidence" value="ECO:0007669"/>
    <property type="project" value="TreeGrafter"/>
</dbReference>
<dbReference type="InterPro" id="IPR001787">
    <property type="entry name" value="Ribosomal_bL21"/>
</dbReference>
<dbReference type="PROSITE" id="PS01169">
    <property type="entry name" value="RIBOSOMAL_L21"/>
    <property type="match status" value="1"/>
</dbReference>
<accession>A0A9Y1I480</accession>
<keyword evidence="7" id="KW-0687">Ribonucleoprotein</keyword>
<name>A0A9Y1I480_9RHOD</name>
<evidence type="ECO:0000256" key="8">
    <source>
        <dbReference type="ARBA" id="ARBA00035397"/>
    </source>
</evidence>
<keyword evidence="6 9" id="KW-0689">Ribosomal protein</keyword>
<dbReference type="InterPro" id="IPR028909">
    <property type="entry name" value="bL21-like"/>
</dbReference>
<protein>
    <recommendedName>
        <fullName evidence="8">50S ribosomal protein L21, chloroplastic</fullName>
    </recommendedName>
</protein>
<evidence type="ECO:0000256" key="5">
    <source>
        <dbReference type="ARBA" id="ARBA00022884"/>
    </source>
</evidence>
<comment type="subcellular location">
    <subcellularLocation>
        <location evidence="1">Plastid</location>
    </subcellularLocation>
</comment>
<dbReference type="GO" id="GO:0009536">
    <property type="term" value="C:plastid"/>
    <property type="evidence" value="ECO:0007669"/>
    <property type="project" value="UniProtKB-SubCell"/>
</dbReference>
<dbReference type="AlphaFoldDB" id="A0A9Y1I480"/>
<geneLocation type="plastid" evidence="9"/>
<keyword evidence="3 9" id="KW-0934">Plastid</keyword>
<keyword evidence="4" id="KW-0699">rRNA-binding</keyword>
<gene>
    <name evidence="9" type="primary">rpl21</name>
    <name evidence="9" type="ORF">CspTHAL103_124</name>
</gene>
<comment type="similarity">
    <text evidence="2">Belongs to the bacterial ribosomal protein bL21 family.</text>
</comment>
<evidence type="ECO:0000256" key="7">
    <source>
        <dbReference type="ARBA" id="ARBA00023274"/>
    </source>
</evidence>
<dbReference type="GO" id="GO:0006412">
    <property type="term" value="P:translation"/>
    <property type="evidence" value="ECO:0007669"/>
    <property type="project" value="InterPro"/>
</dbReference>
<dbReference type="InterPro" id="IPR018258">
    <property type="entry name" value="Ribosomal_bL21_CS"/>
</dbReference>
<sequence length="117" mass="14087">MSDITNEESHVHDYAILEISGKQFWIEKEKYYDFNYIPLSDLGDKIIFNRILVLKDHNQFYLGQPFLKKVKIEGIILNHFKGPKTIVYKMNPKKKTRKKYGHRQFYTRVFINSFLIL</sequence>
<dbReference type="PANTHER" id="PTHR21349">
    <property type="entry name" value="50S RIBOSOMAL PROTEIN L21"/>
    <property type="match status" value="1"/>
</dbReference>
<reference evidence="9" key="1">
    <citation type="journal article" date="2023" name="J. Phycol.">
        <title>Revised classification of the Cyanidiophyceae based on plastid genome data with descriptions of the Cavernulicolales ord. nov. and Galdieriales ord. nov. (Rhodophyta).</title>
        <authorList>
            <person name="Park S.I."/>
            <person name="Cho C.H."/>
            <person name="Ciniglia C."/>
            <person name="Huang T.Y."/>
            <person name="Liu S.L."/>
            <person name="Bustamante D.E."/>
            <person name="Calderon M.S."/>
            <person name="Mansilla A."/>
            <person name="McDermott T."/>
            <person name="Andersen R.A."/>
            <person name="Yoon H.S."/>
        </authorList>
    </citation>
    <scope>NUCLEOTIDE SEQUENCE</scope>
</reference>
<dbReference type="InterPro" id="IPR036164">
    <property type="entry name" value="bL21-like_sf"/>
</dbReference>
<dbReference type="EMBL" id="OP616817">
    <property type="protein sequence ID" value="WDB00049.1"/>
    <property type="molecule type" value="Genomic_DNA"/>
</dbReference>
<dbReference type="PANTHER" id="PTHR21349:SF7">
    <property type="entry name" value="LARGE RIBOSOMAL SUBUNIT PROTEIN BL21C"/>
    <property type="match status" value="1"/>
</dbReference>
<evidence type="ECO:0000256" key="2">
    <source>
        <dbReference type="ARBA" id="ARBA00008563"/>
    </source>
</evidence>
<dbReference type="Pfam" id="PF00829">
    <property type="entry name" value="Ribosomal_L21p"/>
    <property type="match status" value="1"/>
</dbReference>
<evidence type="ECO:0000256" key="1">
    <source>
        <dbReference type="ARBA" id="ARBA00004474"/>
    </source>
</evidence>
<proteinExistence type="inferred from homology"/>
<dbReference type="GO" id="GO:0019843">
    <property type="term" value="F:rRNA binding"/>
    <property type="evidence" value="ECO:0007669"/>
    <property type="project" value="UniProtKB-KW"/>
</dbReference>
<dbReference type="GO" id="GO:0003735">
    <property type="term" value="F:structural constituent of ribosome"/>
    <property type="evidence" value="ECO:0007669"/>
    <property type="project" value="InterPro"/>
</dbReference>
<dbReference type="HAMAP" id="MF_01363">
    <property type="entry name" value="Ribosomal_bL21"/>
    <property type="match status" value="1"/>
</dbReference>
<evidence type="ECO:0000256" key="4">
    <source>
        <dbReference type="ARBA" id="ARBA00022730"/>
    </source>
</evidence>
<evidence type="ECO:0000313" key="9">
    <source>
        <dbReference type="EMBL" id="WDB00049.1"/>
    </source>
</evidence>